<dbReference type="EMBL" id="BQFW01000015">
    <property type="protein sequence ID" value="GJJ78324.1"/>
    <property type="molecule type" value="Genomic_DNA"/>
</dbReference>
<proteinExistence type="predicted"/>
<gene>
    <name evidence="2" type="ORF">EMPS_10683</name>
</gene>
<dbReference type="Proteomes" id="UP000827284">
    <property type="component" value="Unassembled WGS sequence"/>
</dbReference>
<name>A0A9P3M1F1_9FUNG</name>
<evidence type="ECO:0000256" key="1">
    <source>
        <dbReference type="SAM" id="MobiDB-lite"/>
    </source>
</evidence>
<protein>
    <submittedName>
        <fullName evidence="2">Uncharacterized protein</fullName>
    </submittedName>
</protein>
<organism evidence="2 3">
    <name type="scientific">Entomortierella parvispora</name>
    <dbReference type="NCBI Taxonomy" id="205924"/>
    <lineage>
        <taxon>Eukaryota</taxon>
        <taxon>Fungi</taxon>
        <taxon>Fungi incertae sedis</taxon>
        <taxon>Mucoromycota</taxon>
        <taxon>Mortierellomycotina</taxon>
        <taxon>Mortierellomycetes</taxon>
        <taxon>Mortierellales</taxon>
        <taxon>Mortierellaceae</taxon>
        <taxon>Entomortierella</taxon>
    </lineage>
</organism>
<accession>A0A9P3M1F1</accession>
<reference evidence="2" key="1">
    <citation type="submission" date="2021-11" db="EMBL/GenBank/DDBJ databases">
        <authorList>
            <person name="Herlambang A."/>
            <person name="Guo Y."/>
            <person name="Takashima Y."/>
            <person name="Nishizawa T."/>
        </authorList>
    </citation>
    <scope>NUCLEOTIDE SEQUENCE</scope>
    <source>
        <strain evidence="2">E1425</strain>
    </source>
</reference>
<keyword evidence="3" id="KW-1185">Reference proteome</keyword>
<evidence type="ECO:0000313" key="2">
    <source>
        <dbReference type="EMBL" id="GJJ78324.1"/>
    </source>
</evidence>
<sequence>MNRHAAPQHSPVSFKTVVQTPKKVTIDDFVGENGLVPLTQAHSHLKGSMMSPRPMNLRPRQRRASPTHTVFGGSDDEGQGSEDSKEDNHQDDDAEITDPPSGQEDETGQGHHVADTTYVADADDEATQPLPALEQEQDLLEMVPQSPLETMGGGLPPLSQAATGTVDQAPVVDVHQPQDAPTPMHPRQYTQALETFVQTLQRRFEYVEARLRIHEQAQVGEHSAMQAWMTWRTSSWI</sequence>
<reference evidence="2" key="2">
    <citation type="journal article" date="2022" name="Microbiol. Resour. Announc.">
        <title>Whole-Genome Sequence of Entomortierella parvispora E1425, a Mucoromycotan Fungus Associated with Burkholderiaceae-Related Endosymbiotic Bacteria.</title>
        <authorList>
            <person name="Herlambang A."/>
            <person name="Guo Y."/>
            <person name="Takashima Y."/>
            <person name="Narisawa K."/>
            <person name="Ohta H."/>
            <person name="Nishizawa T."/>
        </authorList>
    </citation>
    <scope>NUCLEOTIDE SEQUENCE</scope>
    <source>
        <strain evidence="2">E1425</strain>
    </source>
</reference>
<evidence type="ECO:0000313" key="3">
    <source>
        <dbReference type="Proteomes" id="UP000827284"/>
    </source>
</evidence>
<feature type="region of interest" description="Disordered" evidence="1">
    <location>
        <begin position="41"/>
        <end position="110"/>
    </location>
</feature>
<comment type="caution">
    <text evidence="2">The sequence shown here is derived from an EMBL/GenBank/DDBJ whole genome shotgun (WGS) entry which is preliminary data.</text>
</comment>
<dbReference type="AlphaFoldDB" id="A0A9P3M1F1"/>